<evidence type="ECO:0000256" key="1">
    <source>
        <dbReference type="SAM" id="Phobius"/>
    </source>
</evidence>
<evidence type="ECO:0000313" key="2">
    <source>
        <dbReference type="EMBL" id="KAF0034686.1"/>
    </source>
</evidence>
<evidence type="ECO:0000313" key="3">
    <source>
        <dbReference type="Proteomes" id="UP000438429"/>
    </source>
</evidence>
<accession>A0A6A4SHP7</accession>
<reference evidence="2 3" key="1">
    <citation type="submission" date="2019-06" db="EMBL/GenBank/DDBJ databases">
        <title>Draft genomes of female and male turbot (Scophthalmus maximus).</title>
        <authorList>
            <person name="Xu H."/>
            <person name="Xu X.-W."/>
            <person name="Shao C."/>
            <person name="Chen S."/>
        </authorList>
    </citation>
    <scope>NUCLEOTIDE SEQUENCE [LARGE SCALE GENOMIC DNA]</scope>
    <source>
        <strain evidence="2">Ysfricsl-2016a</strain>
        <tissue evidence="2">Blood</tissue>
    </source>
</reference>
<comment type="caution">
    <text evidence="2">The sequence shown here is derived from an EMBL/GenBank/DDBJ whole genome shotgun (WGS) entry which is preliminary data.</text>
</comment>
<keyword evidence="1" id="KW-0472">Membrane</keyword>
<dbReference type="AlphaFoldDB" id="A0A6A4SHP7"/>
<name>A0A6A4SHP7_SCOMX</name>
<dbReference type="EMBL" id="VEVO01000011">
    <property type="protein sequence ID" value="KAF0034686.1"/>
    <property type="molecule type" value="Genomic_DNA"/>
</dbReference>
<keyword evidence="1" id="KW-0812">Transmembrane</keyword>
<keyword evidence="1" id="KW-1133">Transmembrane helix</keyword>
<protein>
    <submittedName>
        <fullName evidence="2">Uncharacterized protein</fullName>
    </submittedName>
</protein>
<feature type="transmembrane region" description="Helical" evidence="1">
    <location>
        <begin position="12"/>
        <end position="35"/>
    </location>
</feature>
<gene>
    <name evidence="2" type="ORF">F2P81_012444</name>
</gene>
<organism evidence="2 3">
    <name type="scientific">Scophthalmus maximus</name>
    <name type="common">Turbot</name>
    <name type="synonym">Psetta maxima</name>
    <dbReference type="NCBI Taxonomy" id="52904"/>
    <lineage>
        <taxon>Eukaryota</taxon>
        <taxon>Metazoa</taxon>
        <taxon>Chordata</taxon>
        <taxon>Craniata</taxon>
        <taxon>Vertebrata</taxon>
        <taxon>Euteleostomi</taxon>
        <taxon>Actinopterygii</taxon>
        <taxon>Neopterygii</taxon>
        <taxon>Teleostei</taxon>
        <taxon>Neoteleostei</taxon>
        <taxon>Acanthomorphata</taxon>
        <taxon>Carangaria</taxon>
        <taxon>Pleuronectiformes</taxon>
        <taxon>Pleuronectoidei</taxon>
        <taxon>Scophthalmidae</taxon>
        <taxon>Scophthalmus</taxon>
    </lineage>
</organism>
<dbReference type="Proteomes" id="UP000438429">
    <property type="component" value="Unassembled WGS sequence"/>
</dbReference>
<sequence length="218" mass="24229">MTSGSNVRKDEVELLLCVWILILSKNAVSGLFPVLSHLSNGFYVTDICQGSTLSALSLTSSNLATDACTDALRRSVKHSAPVQHRKTFFTSTGTNHLQTTSSPDGSLTGRFIESGFINPQMEQTIVSYLATSIRNCQLCIDTVVQQRRGDGHSPRYKNTHSLSQHIGALQTEIQRYFRNVTDFSFSWKIAGLQGLPHQRHVTVLRAPPDPKSEKNRER</sequence>
<proteinExistence type="predicted"/>